<dbReference type="PROSITE" id="PS50878">
    <property type="entry name" value="RT_POL"/>
    <property type="match status" value="1"/>
</dbReference>
<evidence type="ECO:0000259" key="3">
    <source>
        <dbReference type="PROSITE" id="PS50878"/>
    </source>
</evidence>
<reference evidence="4" key="1">
    <citation type="journal article" date="2023" name="Science">
        <title>Genome structures resolve the early diversification of teleost fishes.</title>
        <authorList>
            <person name="Parey E."/>
            <person name="Louis A."/>
            <person name="Montfort J."/>
            <person name="Bouchez O."/>
            <person name="Roques C."/>
            <person name="Iampietro C."/>
            <person name="Lluch J."/>
            <person name="Castinel A."/>
            <person name="Donnadieu C."/>
            <person name="Desvignes T."/>
            <person name="Floi Bucao C."/>
            <person name="Jouanno E."/>
            <person name="Wen M."/>
            <person name="Mejri S."/>
            <person name="Dirks R."/>
            <person name="Jansen H."/>
            <person name="Henkel C."/>
            <person name="Chen W.J."/>
            <person name="Zahm M."/>
            <person name="Cabau C."/>
            <person name="Klopp C."/>
            <person name="Thompson A.W."/>
            <person name="Robinson-Rechavi M."/>
            <person name="Braasch I."/>
            <person name="Lecointre G."/>
            <person name="Bobe J."/>
            <person name="Postlethwait J.H."/>
            <person name="Berthelot C."/>
            <person name="Roest Crollius H."/>
            <person name="Guiguen Y."/>
        </authorList>
    </citation>
    <scope>NUCLEOTIDE SEQUENCE</scope>
    <source>
        <strain evidence="4">NC1722</strain>
    </source>
</reference>
<dbReference type="Pfam" id="PF00078">
    <property type="entry name" value="RVT_1"/>
    <property type="match status" value="1"/>
</dbReference>
<keyword evidence="5" id="KW-1185">Reference proteome</keyword>
<dbReference type="AlphaFoldDB" id="A0AAD7RAM1"/>
<dbReference type="InterPro" id="IPR000477">
    <property type="entry name" value="RT_dom"/>
</dbReference>
<dbReference type="EC" id="3.1.26.4" evidence="2"/>
<organism evidence="4 5">
    <name type="scientific">Aldrovandia affinis</name>
    <dbReference type="NCBI Taxonomy" id="143900"/>
    <lineage>
        <taxon>Eukaryota</taxon>
        <taxon>Metazoa</taxon>
        <taxon>Chordata</taxon>
        <taxon>Craniata</taxon>
        <taxon>Vertebrata</taxon>
        <taxon>Euteleostomi</taxon>
        <taxon>Actinopterygii</taxon>
        <taxon>Neopterygii</taxon>
        <taxon>Teleostei</taxon>
        <taxon>Notacanthiformes</taxon>
        <taxon>Halosauridae</taxon>
        <taxon>Aldrovandia</taxon>
    </lineage>
</organism>
<protein>
    <recommendedName>
        <fullName evidence="2">ribonuclease H</fullName>
        <ecNumber evidence="2">3.1.26.4</ecNumber>
    </recommendedName>
</protein>
<dbReference type="InterPro" id="IPR050951">
    <property type="entry name" value="Retrovirus_Pol_polyprotein"/>
</dbReference>
<dbReference type="Proteomes" id="UP001221898">
    <property type="component" value="Unassembled WGS sequence"/>
</dbReference>
<gene>
    <name evidence="4" type="ORF">AAFF_G00276030</name>
</gene>
<sequence>MAAAGIIQPSDSPWVSHGMLVHKKDGSLRFCVNYRRLNYVTRKDSYPLPRIDDAHDSVAGSTWFSALDLCSSYWQVPLSPSARPETAFTIGRGLWEFNVIPFGLCNSPATFEELMEKVLQPVPALACVVYLDDILVHASIYTAVVNNLCTVFEQITKANLCLNSAKCSLFHWQTSFLGHVVSKRGVSTDPAKVEAVEKWASPTSTGEVRSFLGLAS</sequence>
<comment type="caution">
    <text evidence="4">The sequence shown here is derived from an EMBL/GenBank/DDBJ whole genome shotgun (WGS) entry which is preliminary data.</text>
</comment>
<dbReference type="Gene3D" id="3.30.70.270">
    <property type="match status" value="1"/>
</dbReference>
<dbReference type="EMBL" id="JAINUG010000381">
    <property type="protein sequence ID" value="KAJ8372899.1"/>
    <property type="molecule type" value="Genomic_DNA"/>
</dbReference>
<evidence type="ECO:0000313" key="5">
    <source>
        <dbReference type="Proteomes" id="UP001221898"/>
    </source>
</evidence>
<name>A0AAD7RAM1_9TELE</name>
<dbReference type="InterPro" id="IPR043128">
    <property type="entry name" value="Rev_trsase/Diguanyl_cyclase"/>
</dbReference>
<evidence type="ECO:0000256" key="2">
    <source>
        <dbReference type="ARBA" id="ARBA00012180"/>
    </source>
</evidence>
<dbReference type="PANTHER" id="PTHR37984:SF5">
    <property type="entry name" value="PROTEIN NYNRIN-LIKE"/>
    <property type="match status" value="1"/>
</dbReference>
<accession>A0AAD7RAM1</accession>
<dbReference type="GO" id="GO:0004523">
    <property type="term" value="F:RNA-DNA hybrid ribonuclease activity"/>
    <property type="evidence" value="ECO:0007669"/>
    <property type="project" value="UniProtKB-EC"/>
</dbReference>
<dbReference type="CDD" id="cd01647">
    <property type="entry name" value="RT_LTR"/>
    <property type="match status" value="1"/>
</dbReference>
<dbReference type="SUPFAM" id="SSF56672">
    <property type="entry name" value="DNA/RNA polymerases"/>
    <property type="match status" value="1"/>
</dbReference>
<comment type="similarity">
    <text evidence="1">Belongs to the beta type-B retroviral polymerase family. HERV class-II K(HML-2) pol subfamily.</text>
</comment>
<feature type="domain" description="Reverse transcriptase" evidence="3">
    <location>
        <begin position="1"/>
        <end position="181"/>
    </location>
</feature>
<evidence type="ECO:0000256" key="1">
    <source>
        <dbReference type="ARBA" id="ARBA00010879"/>
    </source>
</evidence>
<dbReference type="Gene3D" id="3.10.10.10">
    <property type="entry name" value="HIV Type 1 Reverse Transcriptase, subunit A, domain 1"/>
    <property type="match status" value="1"/>
</dbReference>
<proteinExistence type="inferred from homology"/>
<dbReference type="PANTHER" id="PTHR37984">
    <property type="entry name" value="PROTEIN CBG26694"/>
    <property type="match status" value="1"/>
</dbReference>
<dbReference type="InterPro" id="IPR043502">
    <property type="entry name" value="DNA/RNA_pol_sf"/>
</dbReference>
<evidence type="ECO:0000313" key="4">
    <source>
        <dbReference type="EMBL" id="KAJ8372899.1"/>
    </source>
</evidence>